<dbReference type="NCBIfam" id="TIGR04131">
    <property type="entry name" value="Bac_Flav_CTERM"/>
    <property type="match status" value="1"/>
</dbReference>
<organism evidence="5 6">
    <name type="scientific">Mesoflavibacter zeaxanthinifaciens subsp. sabulilitoris</name>
    <dbReference type="NCBI Taxonomy" id="1520893"/>
    <lineage>
        <taxon>Bacteria</taxon>
        <taxon>Pseudomonadati</taxon>
        <taxon>Bacteroidota</taxon>
        <taxon>Flavobacteriia</taxon>
        <taxon>Flavobacteriales</taxon>
        <taxon>Flavobacteriaceae</taxon>
        <taxon>Mesoflavibacter</taxon>
    </lineage>
</organism>
<dbReference type="InterPro" id="IPR000601">
    <property type="entry name" value="PKD_dom"/>
</dbReference>
<evidence type="ECO:0000259" key="3">
    <source>
        <dbReference type="PROSITE" id="PS01180"/>
    </source>
</evidence>
<evidence type="ECO:0000313" key="6">
    <source>
        <dbReference type="Proteomes" id="UP000238430"/>
    </source>
</evidence>
<dbReference type="EMBL" id="PXOT01000018">
    <property type="protein sequence ID" value="PSG92744.1"/>
    <property type="molecule type" value="Genomic_DNA"/>
</dbReference>
<dbReference type="SMART" id="SM00089">
    <property type="entry name" value="PKD"/>
    <property type="match status" value="1"/>
</dbReference>
<evidence type="ECO:0000256" key="2">
    <source>
        <dbReference type="SAM" id="SignalP"/>
    </source>
</evidence>
<dbReference type="SUPFAM" id="SSF49854">
    <property type="entry name" value="Spermadhesin, CUB domain"/>
    <property type="match status" value="1"/>
</dbReference>
<evidence type="ECO:0008006" key="7">
    <source>
        <dbReference type="Google" id="ProtNLM"/>
    </source>
</evidence>
<dbReference type="Gene3D" id="2.60.40.10">
    <property type="entry name" value="Immunoglobulins"/>
    <property type="match status" value="1"/>
</dbReference>
<dbReference type="InterPro" id="IPR022409">
    <property type="entry name" value="PKD/Chitinase_dom"/>
</dbReference>
<dbReference type="OrthoDB" id="9765926at2"/>
<dbReference type="Pfam" id="PF13585">
    <property type="entry name" value="CHU_C"/>
    <property type="match status" value="1"/>
</dbReference>
<dbReference type="InterPro" id="IPR000859">
    <property type="entry name" value="CUB_dom"/>
</dbReference>
<keyword evidence="2" id="KW-0732">Signal</keyword>
<dbReference type="SUPFAM" id="SSF49299">
    <property type="entry name" value="PKD domain"/>
    <property type="match status" value="1"/>
</dbReference>
<dbReference type="InterPro" id="IPR049804">
    <property type="entry name" value="Choice_anch_L"/>
</dbReference>
<reference evidence="5 6" key="1">
    <citation type="submission" date="2018-03" db="EMBL/GenBank/DDBJ databases">
        <title>Mesoflavibacter sp. HG37 and Mesoflavibacter sp. HG96 sp.nov., two marine bacteria isolated from seawater of Western Pacific Ocean.</title>
        <authorList>
            <person name="Cheng H."/>
            <person name="Wu Y.-H."/>
            <person name="Guo L.-L."/>
            <person name="Xu X.-W."/>
        </authorList>
    </citation>
    <scope>NUCLEOTIDE SEQUENCE [LARGE SCALE GENOMIC DNA]</scope>
    <source>
        <strain evidence="5 6">KCTC 42117</strain>
    </source>
</reference>
<dbReference type="PROSITE" id="PS50093">
    <property type="entry name" value="PKD"/>
    <property type="match status" value="1"/>
</dbReference>
<evidence type="ECO:0000256" key="1">
    <source>
        <dbReference type="ARBA" id="ARBA00023157"/>
    </source>
</evidence>
<keyword evidence="6" id="KW-1185">Reference proteome</keyword>
<feature type="domain" description="PKD" evidence="4">
    <location>
        <begin position="160"/>
        <end position="239"/>
    </location>
</feature>
<feature type="domain" description="CUB" evidence="3">
    <location>
        <begin position="25"/>
        <end position="142"/>
    </location>
</feature>
<name>A0A2T1NIL7_9FLAO</name>
<dbReference type="Pfam" id="PF18911">
    <property type="entry name" value="PKD_4"/>
    <property type="match status" value="1"/>
</dbReference>
<sequence>MKKFLLSLFSFFLVILGWAQDINMQNGTFNQCSGVFYDSGGPSSNYADDEDFVITICPDGPEQFIQLDFTLFSTQVSLDVMTIYDGDDITAPVIGSYSGGGAANNPGTVSASPTSATGCITIQFTSDSGANTLGWAANISCLQSCQTITPSIDSTDPVADGTGVIQIPLGGTVLFDGSATFEDDGTGATYNWNFGDAGVASGQSVSHTYNNLGTFTATLTVTDTNPTGCSASTSVTVEVLSPYIDVDQTTYTVDQLVTDVLIDSPCAAVSNINWSTGSNYGQENGIGYFSAIPGAFPFESGIVLNSGDAMEAEGPETGTQSSGGWPGDADLENAIPALNANDSNDASFIQFDFVPIANSISFDFLFASEEYGGFQCSFTDAFAFLLTDLTTGVTTNLALVPGTTDVVSVFTVRDNTYNGGCPSVNPGYFDSYYGPGGEPLNNDPIDFRGYTRSMTAFSNVTPNNNYRIKLVIADAFDSAYNAAVFLGAGSFDLGGDLGDDVTIDAGTAICGGNPITLDTGLTTATHTWYFEGNPIAGETGPTIDVYQEGNYSVDIVYSASCQTSDSIYIEFLPSPTVENTIDLIQCDVFSSDETFDLTVNDAEAIGTQDASLVNVSYHNSLTDAQNDTNPITTPDNYITSGPYPETIFVRIEDSASETCVGTDSFTLDIYSLSINPASDMVVCDDPSNDGVEPFDLESQTLLILGTQPASDYVVTYHNSFAEADSDTNALTSPYVGGPNEPIYVRIEASGDATCYSATAMPLFNLIVNANDDSSFTATPTCDGAVMSNVVTPGGTFALTTTGATIDSATGTVTGAASGSTHTVTYTTTGTCPTTTTVNFTVLTTDDPTFTMQPTCDGAVVDSSVSSGGTYAFNPLPGDGALIDSGTGTITNGTSGATYTVEHTTSGVCPASTTVDVTVYPLEDPSFTATATCDGATVAITGDVGGTFALNPDPGAPVTIDAATGEVTGGDYGTTYTIEYTTAGPCPEVSTQTVTTLTEDDPSFTMIPNCDGGTVDTVAMPGGTYTFNPAAPAGDTVQINPSTGEVTMATPGTSYTVEYTTATQCPATSTFVLNVLPADDSSFTLDPTCDGAIATITGMTGGTFTLTSTGATIDPTTGEVTGALPGSTHTVEYTTNGACPTTTTQNVTVHPEVIAIDPTPLEVCDDNIPDGITQIDLTLKDTEVTGGIASYVASYYLTLPEAETATNPLPIPYTNLANGQIVYVRVEDANTGCYDTTTLELQVEQAPTAFTPTALEFCDPDSDGFGEFMLTDADTQVTGGAAGLVVTYHETMSDAENNVNALSSPYDNIVFETQTIYVRVESQTIVTDCASYVELQLIVNETPQIELTPAALEECDDDTDGLAAFDLTQANDELLNLLDSDTSNDIDPSEVTITYYQSEADAEAPSNAIGTPSNYTNVTPDMETIWVRVEYNATGCYTVTDLNLIVNPLPVLVQPDPLNLCDYNNPGDEQEVFTLEDANAQILNGQTGITLTYYDTQAGANTADAAAQIFSPYTNGPNPQTVYVRAEDDVTGCVSTITLDLRVNPLPSPATPSPLVACDDDNDGFYTEFDLDSQTTTIINGEPDISISYYETLTNAQNATDPIPSTLPYENIDPDVQTIYVRAENDITGCYTIVTMDLIVEESPVIPTDLEDYVICDDDDDGFNQFDFNTVMTPQILGTQNPADYVLTYHVTQAQAETGTNPIVNTGNYTNQSNPQTIYIRLESNINGCVSLGEFEIRVEFPPVIVQPTALSICDELDANYYENNDQYAVFDLTVKNDEITGGVGSWTVTYYETLADAQADTNAIPDPTMYQNTDPGAQTVHVRVTDNDTGCFSLTTLTIRVLPNPTPTPDPTDLELCDDVNIVGPNDMIEAFDLTTYEVAIINGEAGVTASYYTSLDDALTGSNAIADATMHTNEDPDNPGTAINPQTIYVRVTNGDDETGLNGTGCFTIVDFDITVNALPVVSPIEDYIICELNTDEVAGFDLESKTTEILNGQDATVFTVTYHDTQADADAGVNALVSPYNNTSNPQVIYVNITDTTTGCDITTMFNIEVNEAAQANQSMPTYYECDDNIEFDGNPANDSVQFDLSSQDAAVLMGQDPANYITSYYETLANAEAATNPLPLLYENISNPQVIYVRVDNDTMVDDGTGTMVDSSVCYEIATITLEVNPLPVVDLEDNYLLCVNTNGTEVINPLEIETGLSTSDYTFEWTLNGTVVGTGSSIMPTQGGSYTVTIEDNLTGCVSTDTTLVEESAPPSIEADVITPAFADVHSIQVTATGTGVSEYEFQLDGGPWYNNEPNDNTYIFNDVSGGEHTITVRDINGCGESSTTVMVMDYPHFFTPNGDTYNETWQIYGISDQPDAVIYIFDRYGKLLKQLNPTGPGWDGTYNGNPLPTSDYWFTVEYREPG</sequence>
<dbReference type="PROSITE" id="PS01180">
    <property type="entry name" value="CUB"/>
    <property type="match status" value="1"/>
</dbReference>
<gene>
    <name evidence="5" type="ORF">C7H61_04630</name>
</gene>
<evidence type="ECO:0000313" key="5">
    <source>
        <dbReference type="EMBL" id="PSG92744.1"/>
    </source>
</evidence>
<feature type="signal peptide" evidence="2">
    <location>
        <begin position="1"/>
        <end position="19"/>
    </location>
</feature>
<dbReference type="InterPro" id="IPR026341">
    <property type="entry name" value="T9SS_type_B"/>
</dbReference>
<feature type="chain" id="PRO_5015573869" description="PKD domain-containing protein" evidence="2">
    <location>
        <begin position="20"/>
        <end position="2407"/>
    </location>
</feature>
<dbReference type="RefSeq" id="WP_106677519.1">
    <property type="nucleotide sequence ID" value="NZ_PXOT01000018.1"/>
</dbReference>
<comment type="caution">
    <text evidence="5">The sequence shown here is derived from an EMBL/GenBank/DDBJ whole genome shotgun (WGS) entry which is preliminary data.</text>
</comment>
<dbReference type="Proteomes" id="UP000238430">
    <property type="component" value="Unassembled WGS sequence"/>
</dbReference>
<feature type="non-terminal residue" evidence="5">
    <location>
        <position position="2407"/>
    </location>
</feature>
<dbReference type="NCBIfam" id="NF038133">
    <property type="entry name" value="choice_anch_L"/>
    <property type="match status" value="1"/>
</dbReference>
<keyword evidence="1" id="KW-1015">Disulfide bond</keyword>
<dbReference type="InterPro" id="IPR035986">
    <property type="entry name" value="PKD_dom_sf"/>
</dbReference>
<dbReference type="CDD" id="cd00146">
    <property type="entry name" value="PKD"/>
    <property type="match status" value="1"/>
</dbReference>
<dbReference type="InterPro" id="IPR035914">
    <property type="entry name" value="Sperma_CUB_dom_sf"/>
</dbReference>
<accession>A0A2T1NIL7</accession>
<evidence type="ECO:0000259" key="4">
    <source>
        <dbReference type="PROSITE" id="PS50093"/>
    </source>
</evidence>
<dbReference type="Gene3D" id="2.60.120.290">
    <property type="entry name" value="Spermadhesin, CUB domain"/>
    <property type="match status" value="1"/>
</dbReference>
<protein>
    <recommendedName>
        <fullName evidence="7">PKD domain-containing protein</fullName>
    </recommendedName>
</protein>
<dbReference type="InterPro" id="IPR013783">
    <property type="entry name" value="Ig-like_fold"/>
</dbReference>
<proteinExistence type="predicted"/>